<dbReference type="InterPro" id="IPR023468">
    <property type="entry name" value="Riboflavin_kinase"/>
</dbReference>
<evidence type="ECO:0000256" key="4">
    <source>
        <dbReference type="ARBA" id="ARBA00017394"/>
    </source>
</evidence>
<keyword evidence="10" id="KW-0418">Kinase</keyword>
<keyword evidence="6" id="KW-0288">FMN</keyword>
<evidence type="ECO:0000256" key="7">
    <source>
        <dbReference type="ARBA" id="ARBA00022679"/>
    </source>
</evidence>
<evidence type="ECO:0000256" key="6">
    <source>
        <dbReference type="ARBA" id="ARBA00022643"/>
    </source>
</evidence>
<evidence type="ECO:0000256" key="15">
    <source>
        <dbReference type="ARBA" id="ARBA00054097"/>
    </source>
</evidence>
<dbReference type="FunFam" id="2.40.30.30:FF:000002">
    <property type="entry name" value="Riboflavin kinase, putative"/>
    <property type="match status" value="1"/>
</dbReference>
<comment type="cofactor">
    <cofactor evidence="1">
        <name>Zn(2+)</name>
        <dbReference type="ChEBI" id="CHEBI:29105"/>
    </cofactor>
</comment>
<evidence type="ECO:0000256" key="14">
    <source>
        <dbReference type="ARBA" id="ARBA00050912"/>
    </source>
</evidence>
<dbReference type="GO" id="GO:0008531">
    <property type="term" value="F:riboflavin kinase activity"/>
    <property type="evidence" value="ECO:0007669"/>
    <property type="project" value="UniProtKB-EC"/>
</dbReference>
<keyword evidence="12" id="KW-0067">ATP-binding</keyword>
<proteinExistence type="predicted"/>
<dbReference type="GO" id="GO:0005524">
    <property type="term" value="F:ATP binding"/>
    <property type="evidence" value="ECO:0007669"/>
    <property type="project" value="UniProtKB-KW"/>
</dbReference>
<evidence type="ECO:0000313" key="18">
    <source>
        <dbReference type="EMBL" id="KAK7489945.1"/>
    </source>
</evidence>
<dbReference type="SUPFAM" id="SSF82114">
    <property type="entry name" value="Riboflavin kinase-like"/>
    <property type="match status" value="1"/>
</dbReference>
<dbReference type="GO" id="GO:0006771">
    <property type="term" value="P:riboflavin metabolic process"/>
    <property type="evidence" value="ECO:0007669"/>
    <property type="project" value="UniProtKB-ARBA"/>
</dbReference>
<dbReference type="PANTHER" id="PTHR22749:SF6">
    <property type="entry name" value="RIBOFLAVIN KINASE"/>
    <property type="match status" value="1"/>
</dbReference>
<dbReference type="GO" id="GO:0046872">
    <property type="term" value="F:metal ion binding"/>
    <property type="evidence" value="ECO:0007669"/>
    <property type="project" value="UniProtKB-KW"/>
</dbReference>
<comment type="caution">
    <text evidence="18">The sequence shown here is derived from an EMBL/GenBank/DDBJ whole genome shotgun (WGS) entry which is preliminary data.</text>
</comment>
<evidence type="ECO:0000256" key="2">
    <source>
        <dbReference type="ARBA" id="ARBA00005201"/>
    </source>
</evidence>
<keyword evidence="11" id="KW-0862">Zinc</keyword>
<evidence type="ECO:0000313" key="19">
    <source>
        <dbReference type="Proteomes" id="UP001519460"/>
    </source>
</evidence>
<dbReference type="EMBL" id="JACVVK020000132">
    <property type="protein sequence ID" value="KAK7489945.1"/>
    <property type="molecule type" value="Genomic_DNA"/>
</dbReference>
<dbReference type="EC" id="2.7.1.26" evidence="3"/>
<comment type="catalytic activity">
    <reaction evidence="14">
        <text>riboflavin + ATP = FMN + ADP + H(+)</text>
        <dbReference type="Rhea" id="RHEA:14357"/>
        <dbReference type="ChEBI" id="CHEBI:15378"/>
        <dbReference type="ChEBI" id="CHEBI:30616"/>
        <dbReference type="ChEBI" id="CHEBI:57986"/>
        <dbReference type="ChEBI" id="CHEBI:58210"/>
        <dbReference type="ChEBI" id="CHEBI:456216"/>
        <dbReference type="EC" id="2.7.1.26"/>
    </reaction>
    <physiologicalReaction direction="left-to-right" evidence="14">
        <dbReference type="Rhea" id="RHEA:14358"/>
    </physiologicalReaction>
</comment>
<evidence type="ECO:0000256" key="5">
    <source>
        <dbReference type="ARBA" id="ARBA00022630"/>
    </source>
</evidence>
<dbReference type="InterPro" id="IPR023465">
    <property type="entry name" value="Riboflavin_kinase_dom_sf"/>
</dbReference>
<dbReference type="Pfam" id="PF01687">
    <property type="entry name" value="Flavokinase"/>
    <property type="match status" value="1"/>
</dbReference>
<evidence type="ECO:0000256" key="11">
    <source>
        <dbReference type="ARBA" id="ARBA00022833"/>
    </source>
</evidence>
<keyword evidence="19" id="KW-1185">Reference proteome</keyword>
<accession>A0ABD0KRN7</accession>
<feature type="domain" description="Riboflavin kinase" evidence="17">
    <location>
        <begin position="6"/>
        <end position="134"/>
    </location>
</feature>
<evidence type="ECO:0000256" key="16">
    <source>
        <dbReference type="ARBA" id="ARBA00077632"/>
    </source>
</evidence>
<dbReference type="AlphaFoldDB" id="A0ABD0KRN7"/>
<keyword evidence="7" id="KW-0808">Transferase</keyword>
<evidence type="ECO:0000259" key="17">
    <source>
        <dbReference type="SMART" id="SM00904"/>
    </source>
</evidence>
<organism evidence="18 19">
    <name type="scientific">Batillaria attramentaria</name>
    <dbReference type="NCBI Taxonomy" id="370345"/>
    <lineage>
        <taxon>Eukaryota</taxon>
        <taxon>Metazoa</taxon>
        <taxon>Spiralia</taxon>
        <taxon>Lophotrochozoa</taxon>
        <taxon>Mollusca</taxon>
        <taxon>Gastropoda</taxon>
        <taxon>Caenogastropoda</taxon>
        <taxon>Sorbeoconcha</taxon>
        <taxon>Cerithioidea</taxon>
        <taxon>Batillariidae</taxon>
        <taxon>Batillaria</taxon>
    </lineage>
</organism>
<comment type="pathway">
    <text evidence="2">Cofactor biosynthesis; FMN biosynthesis; FMN from riboflavin (ATP route): step 1/1.</text>
</comment>
<evidence type="ECO:0000256" key="8">
    <source>
        <dbReference type="ARBA" id="ARBA00022723"/>
    </source>
</evidence>
<dbReference type="Proteomes" id="UP001519460">
    <property type="component" value="Unassembled WGS sequence"/>
</dbReference>
<sequence>MEQQENLPYFVEGPVVKGFGRGSKELGIPTANFPEDVVRKIPESLPCGVYYGWACVDSGPVLPMVMSVGWNPYYHNTVKTMETHILHDFKQDFYGSILKVILIGYIRPMEDYSSLDALIEAINSDIAIAKKELQSPEMLAFQSNNFFLGDLQNSSATIIDKREVIHNRLQDFQKKNNNNKRFEVFDWASVLNRVFALALSLADDMKKGGHPHVHDR</sequence>
<comment type="function">
    <text evidence="15">Catalyzes the phosphorylation of riboflavin (vitamin B2) to form flavin-mononucleotide (FMN), hence rate-limiting enzyme in the synthesis of FAD. Essential for TNF-induced reactive oxygen species (ROS) production. Through its interaction with both TNFRSF1A and CYBA, physically and functionally couples TNFRSF1A to NADPH oxidase. TNF-activation of RFK may enhance the incorporation of FAD in NADPH oxidase, a critical step for the assembly and activation of NADPH oxidase.</text>
</comment>
<protein>
    <recommendedName>
        <fullName evidence="4">Riboflavin kinase</fullName>
        <ecNumber evidence="3">2.7.1.26</ecNumber>
    </recommendedName>
    <alternativeName>
        <fullName evidence="16">ATP:riboflavin 5'-phosphotransferase</fullName>
    </alternativeName>
    <alternativeName>
        <fullName evidence="13">Flavokinase</fullName>
    </alternativeName>
</protein>
<evidence type="ECO:0000256" key="9">
    <source>
        <dbReference type="ARBA" id="ARBA00022741"/>
    </source>
</evidence>
<dbReference type="SMART" id="SM00904">
    <property type="entry name" value="Flavokinase"/>
    <property type="match status" value="1"/>
</dbReference>
<dbReference type="PANTHER" id="PTHR22749">
    <property type="entry name" value="RIBOFLAVIN KINASE/FMN ADENYLYLTRANSFERASE"/>
    <property type="match status" value="1"/>
</dbReference>
<name>A0ABD0KRN7_9CAEN</name>
<keyword evidence="8" id="KW-0479">Metal-binding</keyword>
<evidence type="ECO:0000256" key="1">
    <source>
        <dbReference type="ARBA" id="ARBA00001947"/>
    </source>
</evidence>
<evidence type="ECO:0000256" key="12">
    <source>
        <dbReference type="ARBA" id="ARBA00022840"/>
    </source>
</evidence>
<keyword evidence="9" id="KW-0547">Nucleotide-binding</keyword>
<reference evidence="18 19" key="1">
    <citation type="journal article" date="2023" name="Sci. Data">
        <title>Genome assembly of the Korean intertidal mud-creeper Batillaria attramentaria.</title>
        <authorList>
            <person name="Patra A.K."/>
            <person name="Ho P.T."/>
            <person name="Jun S."/>
            <person name="Lee S.J."/>
            <person name="Kim Y."/>
            <person name="Won Y.J."/>
        </authorList>
    </citation>
    <scope>NUCLEOTIDE SEQUENCE [LARGE SCALE GENOMIC DNA]</scope>
    <source>
        <strain evidence="18">Wonlab-2016</strain>
    </source>
</reference>
<gene>
    <name evidence="18" type="ORF">BaRGS_00018810</name>
</gene>
<evidence type="ECO:0000256" key="13">
    <source>
        <dbReference type="ARBA" id="ARBA00029789"/>
    </source>
</evidence>
<keyword evidence="5" id="KW-0285">Flavoprotein</keyword>
<dbReference type="InterPro" id="IPR015865">
    <property type="entry name" value="Riboflavin_kinase_bac/euk"/>
</dbReference>
<evidence type="ECO:0000256" key="10">
    <source>
        <dbReference type="ARBA" id="ARBA00022777"/>
    </source>
</evidence>
<evidence type="ECO:0000256" key="3">
    <source>
        <dbReference type="ARBA" id="ARBA00012105"/>
    </source>
</evidence>
<dbReference type="Gene3D" id="2.40.30.30">
    <property type="entry name" value="Riboflavin kinase-like"/>
    <property type="match status" value="1"/>
</dbReference>